<evidence type="ECO:0000313" key="1">
    <source>
        <dbReference type="EMBL" id="KAK3762179.1"/>
    </source>
</evidence>
<evidence type="ECO:0000313" key="2">
    <source>
        <dbReference type="Proteomes" id="UP001283361"/>
    </source>
</evidence>
<gene>
    <name evidence="1" type="ORF">RRG08_018251</name>
</gene>
<organism evidence="1 2">
    <name type="scientific">Elysia crispata</name>
    <name type="common">lettuce slug</name>
    <dbReference type="NCBI Taxonomy" id="231223"/>
    <lineage>
        <taxon>Eukaryota</taxon>
        <taxon>Metazoa</taxon>
        <taxon>Spiralia</taxon>
        <taxon>Lophotrochozoa</taxon>
        <taxon>Mollusca</taxon>
        <taxon>Gastropoda</taxon>
        <taxon>Heterobranchia</taxon>
        <taxon>Euthyneura</taxon>
        <taxon>Panpulmonata</taxon>
        <taxon>Sacoglossa</taxon>
        <taxon>Placobranchoidea</taxon>
        <taxon>Plakobranchidae</taxon>
        <taxon>Elysia</taxon>
    </lineage>
</organism>
<dbReference type="EMBL" id="JAWDGP010004752">
    <property type="protein sequence ID" value="KAK3762179.1"/>
    <property type="molecule type" value="Genomic_DNA"/>
</dbReference>
<dbReference type="Proteomes" id="UP001283361">
    <property type="component" value="Unassembled WGS sequence"/>
</dbReference>
<name>A0AAE1D982_9GAST</name>
<reference evidence="1" key="1">
    <citation type="journal article" date="2023" name="G3 (Bethesda)">
        <title>A reference genome for the long-term kleptoplast-retaining sea slug Elysia crispata morphotype clarki.</title>
        <authorList>
            <person name="Eastman K.E."/>
            <person name="Pendleton A.L."/>
            <person name="Shaikh M.A."/>
            <person name="Suttiyut T."/>
            <person name="Ogas R."/>
            <person name="Tomko P."/>
            <person name="Gavelis G."/>
            <person name="Widhalm J.R."/>
            <person name="Wisecaver J.H."/>
        </authorList>
    </citation>
    <scope>NUCLEOTIDE SEQUENCE</scope>
    <source>
        <strain evidence="1">ECLA1</strain>
    </source>
</reference>
<proteinExistence type="predicted"/>
<sequence length="145" mass="16062">MKTLRDSSVPSITSITLPSVSRTSAQSNSSDNLSPSTGGAAQFTLLLDRVTRHRDSGEIPRLLQVVRRSLLCCLIVLQGTETQVRYLAFSRHRDSSEIPRLLQVVRRSLLCCLIVLQGTETQVRYLAFTRSGFTHTDQGLSAEKS</sequence>
<keyword evidence="2" id="KW-1185">Reference proteome</keyword>
<accession>A0AAE1D982</accession>
<dbReference type="AlphaFoldDB" id="A0AAE1D982"/>
<comment type="caution">
    <text evidence="1">The sequence shown here is derived from an EMBL/GenBank/DDBJ whole genome shotgun (WGS) entry which is preliminary data.</text>
</comment>
<protein>
    <submittedName>
        <fullName evidence="1">Uncharacterized protein</fullName>
    </submittedName>
</protein>